<protein>
    <submittedName>
        <fullName evidence="1">Uncharacterized protein</fullName>
    </submittedName>
</protein>
<sequence>MVNRKHFILFSLSFHDITDVPHKCEWKVSHLLLEDSVKSLILSHGEVVFPIPYSPFPHEGTLAVVEERGGHILVVSAGVPPHVPEGAVFHHICLLLGCQVPFQEHTDLVHH</sequence>
<proteinExistence type="predicted"/>
<reference evidence="1" key="1">
    <citation type="submission" date="2014-11" db="EMBL/GenBank/DDBJ databases">
        <authorList>
            <person name="Amaro Gonzalez C."/>
        </authorList>
    </citation>
    <scope>NUCLEOTIDE SEQUENCE</scope>
</reference>
<dbReference type="AlphaFoldDB" id="A0A0E9XCD9"/>
<name>A0A0E9XCD9_ANGAN</name>
<dbReference type="EMBL" id="GBXM01008283">
    <property type="protein sequence ID" value="JAI00295.1"/>
    <property type="molecule type" value="Transcribed_RNA"/>
</dbReference>
<organism evidence="1">
    <name type="scientific">Anguilla anguilla</name>
    <name type="common">European freshwater eel</name>
    <name type="synonym">Muraena anguilla</name>
    <dbReference type="NCBI Taxonomy" id="7936"/>
    <lineage>
        <taxon>Eukaryota</taxon>
        <taxon>Metazoa</taxon>
        <taxon>Chordata</taxon>
        <taxon>Craniata</taxon>
        <taxon>Vertebrata</taxon>
        <taxon>Euteleostomi</taxon>
        <taxon>Actinopterygii</taxon>
        <taxon>Neopterygii</taxon>
        <taxon>Teleostei</taxon>
        <taxon>Anguilliformes</taxon>
        <taxon>Anguillidae</taxon>
        <taxon>Anguilla</taxon>
    </lineage>
</organism>
<reference evidence="1" key="2">
    <citation type="journal article" date="2015" name="Fish Shellfish Immunol.">
        <title>Early steps in the European eel (Anguilla anguilla)-Vibrio vulnificus interaction in the gills: Role of the RtxA13 toxin.</title>
        <authorList>
            <person name="Callol A."/>
            <person name="Pajuelo D."/>
            <person name="Ebbesson L."/>
            <person name="Teles M."/>
            <person name="MacKenzie S."/>
            <person name="Amaro C."/>
        </authorList>
    </citation>
    <scope>NUCLEOTIDE SEQUENCE</scope>
</reference>
<accession>A0A0E9XCD9</accession>
<evidence type="ECO:0000313" key="1">
    <source>
        <dbReference type="EMBL" id="JAI00295.1"/>
    </source>
</evidence>